<feature type="domain" description="Rhodanese" evidence="5">
    <location>
        <begin position="219"/>
        <end position="327"/>
    </location>
</feature>
<dbReference type="InterPro" id="IPR045078">
    <property type="entry name" value="TST/MPST-like"/>
</dbReference>
<dbReference type="SUPFAM" id="SSF52821">
    <property type="entry name" value="Rhodanese/Cell cycle control phosphatase"/>
    <property type="match status" value="2"/>
</dbReference>
<dbReference type="InterPro" id="IPR021858">
    <property type="entry name" value="Fun_TF"/>
</dbReference>
<evidence type="ECO:0000256" key="3">
    <source>
        <dbReference type="ARBA" id="ARBA00023242"/>
    </source>
</evidence>
<dbReference type="CDD" id="cd01448">
    <property type="entry name" value="TST_Repeat_1"/>
    <property type="match status" value="1"/>
</dbReference>
<keyword evidence="1" id="KW-0808">Transferase</keyword>
<dbReference type="Proteomes" id="UP001430848">
    <property type="component" value="Unassembled WGS sequence"/>
</dbReference>
<dbReference type="SMART" id="SM00450">
    <property type="entry name" value="RHOD"/>
    <property type="match status" value="2"/>
</dbReference>
<evidence type="ECO:0000313" key="6">
    <source>
        <dbReference type="EMBL" id="KAK7712377.1"/>
    </source>
</evidence>
<dbReference type="CDD" id="cd01449">
    <property type="entry name" value="TST_Repeat_2"/>
    <property type="match status" value="1"/>
</dbReference>
<dbReference type="InterPro" id="IPR036873">
    <property type="entry name" value="Rhodanese-like_dom_sf"/>
</dbReference>
<feature type="region of interest" description="Disordered" evidence="4">
    <location>
        <begin position="351"/>
        <end position="416"/>
    </location>
</feature>
<dbReference type="Pfam" id="PF00581">
    <property type="entry name" value="Rhodanese"/>
    <property type="match status" value="1"/>
</dbReference>
<accession>A0ABR1NRC2</accession>
<organism evidence="6 7">
    <name type="scientific">Diaporthe eres</name>
    <name type="common">Phomopsis oblonga</name>
    <dbReference type="NCBI Taxonomy" id="83184"/>
    <lineage>
        <taxon>Eukaryota</taxon>
        <taxon>Fungi</taxon>
        <taxon>Dikarya</taxon>
        <taxon>Ascomycota</taxon>
        <taxon>Pezizomycotina</taxon>
        <taxon>Sordariomycetes</taxon>
        <taxon>Sordariomycetidae</taxon>
        <taxon>Diaporthales</taxon>
        <taxon>Diaporthaceae</taxon>
        <taxon>Diaporthe</taxon>
        <taxon>Diaporthe eres species complex</taxon>
    </lineage>
</organism>
<dbReference type="PANTHER" id="PTHR11364:SF27">
    <property type="entry name" value="SULFURTRANSFERASE"/>
    <property type="match status" value="1"/>
</dbReference>
<reference evidence="6 7" key="1">
    <citation type="submission" date="2024-02" db="EMBL/GenBank/DDBJ databases">
        <title>De novo assembly and annotation of 12 fungi associated with fruit tree decline syndrome in Ontario, Canada.</title>
        <authorList>
            <person name="Sulman M."/>
            <person name="Ellouze W."/>
            <person name="Ilyukhin E."/>
        </authorList>
    </citation>
    <scope>NUCLEOTIDE SEQUENCE [LARGE SCALE GENOMIC DNA]</scope>
    <source>
        <strain evidence="6 7">M169</strain>
    </source>
</reference>
<gene>
    <name evidence="6" type="ORF">SLS63_012421</name>
</gene>
<proteinExistence type="predicted"/>
<sequence>MATIAVLRPFPRAAARWPSRPSAFTSIAAALASRRSLSSYLVTPGELSEALKKNPPSPISTDPRIIPLCAAWFMPNDPDRRTGIQAFRQQRIPKARFFDLDKVIDKHSEYPHMLPAPKTFAAAMSELGIRREDTVVVYDTKELGIFSAPRVGWTLKVFGHPKVHVLNNFRLWVDEGLPTESGELYNVECHPYPIPELDSDKVASYEDVREVALDYNKEGAEGVQIIDARSSGRWTGRDPEPRPGLSSGHIPGSVNIPFNEVLDPKTKAFLPREQLQHLFGAKGVDPAKPVISSCGTGVTAVIIETALDEAGYGSPETRKVYDGSWTPVCAGCSVKKLSCVYALGPASLPGQADHAGHQGTVGGDDTPGAGSRTGSARASASRSPLPVGSASLTPSPHLLGPAQAQRRTPSPSPASPVLSVPCANMAQLELFHHVCSQQLPLPLPSNDGKILSGVLEAAFSSPCLMNALLAVAALHLSHIRPAQGAYYHHQAVHFHTHALGIFNQERPRVTPENCVSLLIFGQLTSLQVLYETTLNCDGDKSKFEPLDRFLEYIKVNRGVVLIAKQAWQALLRSKLRSIFTASAGIADYRSSGGSQTSELRSVISISRALDREQKQLCLEATDRLQWIFSPSGPDSRKSHSPRGPGDPGDPGDPGEDEGREMHSLTLVHAWPCLAHEAVLDLLCNKTPEALLMLAYYGVLMHQHRHFWTYANVGQILVRTIARYLGPDWQHFMVWPLAQVDRDQDRPMEEGA</sequence>
<keyword evidence="7" id="KW-1185">Reference proteome</keyword>
<feature type="compositionally biased region" description="Low complexity" evidence="4">
    <location>
        <begin position="368"/>
        <end position="383"/>
    </location>
</feature>
<evidence type="ECO:0000256" key="2">
    <source>
        <dbReference type="ARBA" id="ARBA00022737"/>
    </source>
</evidence>
<evidence type="ECO:0000256" key="4">
    <source>
        <dbReference type="SAM" id="MobiDB-lite"/>
    </source>
</evidence>
<dbReference type="PANTHER" id="PTHR11364">
    <property type="entry name" value="THIOSULFATE SULFERTANSFERASE"/>
    <property type="match status" value="1"/>
</dbReference>
<evidence type="ECO:0000256" key="1">
    <source>
        <dbReference type="ARBA" id="ARBA00022679"/>
    </source>
</evidence>
<evidence type="ECO:0000313" key="7">
    <source>
        <dbReference type="Proteomes" id="UP001430848"/>
    </source>
</evidence>
<name>A0ABR1NRC2_DIAER</name>
<feature type="region of interest" description="Disordered" evidence="4">
    <location>
        <begin position="627"/>
        <end position="659"/>
    </location>
</feature>
<comment type="caution">
    <text evidence="6">The sequence shown here is derived from an EMBL/GenBank/DDBJ whole genome shotgun (WGS) entry which is preliminary data.</text>
</comment>
<evidence type="ECO:0000259" key="5">
    <source>
        <dbReference type="PROSITE" id="PS50206"/>
    </source>
</evidence>
<keyword evidence="2" id="KW-0677">Repeat</keyword>
<dbReference type="PROSITE" id="PS50206">
    <property type="entry name" value="RHODANESE_3"/>
    <property type="match status" value="2"/>
</dbReference>
<protein>
    <recommendedName>
        <fullName evidence="5">Rhodanese domain-containing protein</fullName>
    </recommendedName>
</protein>
<dbReference type="Pfam" id="PF11951">
    <property type="entry name" value="Fungal_trans_2"/>
    <property type="match status" value="1"/>
</dbReference>
<keyword evidence="3" id="KW-0539">Nucleus</keyword>
<dbReference type="EMBL" id="JAKNSF020000136">
    <property type="protein sequence ID" value="KAK7712377.1"/>
    <property type="molecule type" value="Genomic_DNA"/>
</dbReference>
<feature type="domain" description="Rhodanese" evidence="5">
    <location>
        <begin position="78"/>
        <end position="181"/>
    </location>
</feature>
<dbReference type="Gene3D" id="3.40.250.10">
    <property type="entry name" value="Rhodanese-like domain"/>
    <property type="match status" value="2"/>
</dbReference>
<dbReference type="InterPro" id="IPR001763">
    <property type="entry name" value="Rhodanese-like_dom"/>
</dbReference>